<dbReference type="InterPro" id="IPR044150">
    <property type="entry name" value="HDAC_classIV"/>
</dbReference>
<comment type="similarity">
    <text evidence="1">Belongs to the histone deacetylase family.</text>
</comment>
<evidence type="ECO:0000313" key="4">
    <source>
        <dbReference type="EMBL" id="PSB54405.1"/>
    </source>
</evidence>
<dbReference type="PANTHER" id="PTHR10625:SF19">
    <property type="entry name" value="HISTONE DEACETYLASE 12"/>
    <property type="match status" value="1"/>
</dbReference>
<dbReference type="InterPro" id="IPR037138">
    <property type="entry name" value="His_deacetylse_dom_sf"/>
</dbReference>
<name>A0A2T1GAW0_9CYAN</name>
<dbReference type="SUPFAM" id="SSF52768">
    <property type="entry name" value="Arginase/deacetylase"/>
    <property type="match status" value="1"/>
</dbReference>
<sequence>MSVPIVYHPDYVVPLPDSHRFPMSKFRLLYELLLADGLVTAERTFAPTLPPTEWLELVHDPAYIQAYYTGTLDPKAQRRIGLPWSPALVNRTCIALGGSILTAKLAIEHGIACNTAGGTHHAFPSLGSGFCIFNDLAIASRVLQKLGLAQKILIVDLDVHQGDGTAAIFQGDASVFTFSMHCDINFPSNKQTSDLDVPLREGMEDAEYLKTLSQYLPDLLSQVKPDLVLYDAGVDPHISDRLGKLALTNTGIFDRDLYVLNTCVSQGYPVACVIGGGYAEDIPSLVYRHSLLHRSASEIYYKYKL</sequence>
<feature type="domain" description="Histone deacetylase" evidence="3">
    <location>
        <begin position="19"/>
        <end position="282"/>
    </location>
</feature>
<dbReference type="InterPro" id="IPR023696">
    <property type="entry name" value="Ureohydrolase_dom_sf"/>
</dbReference>
<dbReference type="GO" id="GO:0040029">
    <property type="term" value="P:epigenetic regulation of gene expression"/>
    <property type="evidence" value="ECO:0007669"/>
    <property type="project" value="TreeGrafter"/>
</dbReference>
<dbReference type="GO" id="GO:0004407">
    <property type="term" value="F:histone deacetylase activity"/>
    <property type="evidence" value="ECO:0007669"/>
    <property type="project" value="InterPro"/>
</dbReference>
<dbReference type="OrthoDB" id="9808367at2"/>
<dbReference type="PRINTS" id="PR01270">
    <property type="entry name" value="HDASUPER"/>
</dbReference>
<evidence type="ECO:0000259" key="3">
    <source>
        <dbReference type="Pfam" id="PF00850"/>
    </source>
</evidence>
<comment type="caution">
    <text evidence="4">The sequence shown here is derived from an EMBL/GenBank/DDBJ whole genome shotgun (WGS) entry which is preliminary data.</text>
</comment>
<evidence type="ECO:0000256" key="2">
    <source>
        <dbReference type="ARBA" id="ARBA00022801"/>
    </source>
</evidence>
<keyword evidence="5" id="KW-1185">Reference proteome</keyword>
<dbReference type="RefSeq" id="WP_106307954.1">
    <property type="nucleotide sequence ID" value="NZ_PVWO01000261.1"/>
</dbReference>
<dbReference type="Pfam" id="PF00850">
    <property type="entry name" value="Hist_deacetyl"/>
    <property type="match status" value="1"/>
</dbReference>
<protein>
    <submittedName>
        <fullName evidence="4">Histone deacetylase</fullName>
    </submittedName>
</protein>
<proteinExistence type="inferred from homology"/>
<dbReference type="EMBL" id="PVWO01000261">
    <property type="protein sequence ID" value="PSB54405.1"/>
    <property type="molecule type" value="Genomic_DNA"/>
</dbReference>
<dbReference type="GO" id="GO:0016787">
    <property type="term" value="F:hydrolase activity"/>
    <property type="evidence" value="ECO:0007669"/>
    <property type="project" value="UniProtKB-KW"/>
</dbReference>
<dbReference type="Proteomes" id="UP000238937">
    <property type="component" value="Unassembled WGS sequence"/>
</dbReference>
<evidence type="ECO:0000256" key="1">
    <source>
        <dbReference type="ARBA" id="ARBA00005947"/>
    </source>
</evidence>
<dbReference type="CDD" id="cd09993">
    <property type="entry name" value="HDAC_classIV"/>
    <property type="match status" value="1"/>
</dbReference>
<dbReference type="PANTHER" id="PTHR10625">
    <property type="entry name" value="HISTONE DEACETYLASE HDAC1-RELATED"/>
    <property type="match status" value="1"/>
</dbReference>
<dbReference type="AlphaFoldDB" id="A0A2T1GAW0"/>
<dbReference type="InterPro" id="IPR000286">
    <property type="entry name" value="HDACs"/>
</dbReference>
<keyword evidence="2" id="KW-0378">Hydrolase</keyword>
<reference evidence="4 5" key="1">
    <citation type="submission" date="2018-03" db="EMBL/GenBank/DDBJ databases">
        <title>The ancient ancestry and fast evolution of plastids.</title>
        <authorList>
            <person name="Moore K.R."/>
            <person name="Magnabosco C."/>
            <person name="Momper L."/>
            <person name="Gold D.A."/>
            <person name="Bosak T."/>
            <person name="Fournier G.P."/>
        </authorList>
    </citation>
    <scope>NUCLEOTIDE SEQUENCE [LARGE SCALE GENOMIC DNA]</scope>
    <source>
        <strain evidence="4 5">CCALA 037</strain>
    </source>
</reference>
<evidence type="ECO:0000313" key="5">
    <source>
        <dbReference type="Proteomes" id="UP000238937"/>
    </source>
</evidence>
<organism evidence="4 5">
    <name type="scientific">Chamaesiphon polymorphus CCALA 037</name>
    <dbReference type="NCBI Taxonomy" id="2107692"/>
    <lineage>
        <taxon>Bacteria</taxon>
        <taxon>Bacillati</taxon>
        <taxon>Cyanobacteriota</taxon>
        <taxon>Cyanophyceae</taxon>
        <taxon>Gomontiellales</taxon>
        <taxon>Chamaesiphonaceae</taxon>
        <taxon>Chamaesiphon</taxon>
    </lineage>
</organism>
<gene>
    <name evidence="4" type="ORF">C7B77_18220</name>
</gene>
<dbReference type="Gene3D" id="3.40.800.20">
    <property type="entry name" value="Histone deacetylase domain"/>
    <property type="match status" value="1"/>
</dbReference>
<accession>A0A2T1GAW0</accession>
<dbReference type="InterPro" id="IPR023801">
    <property type="entry name" value="His_deacetylse_dom"/>
</dbReference>